<keyword evidence="5 9" id="KW-1133">Transmembrane helix</keyword>
<dbReference type="InterPro" id="IPR053877">
    <property type="entry name" value="RskA_N"/>
</dbReference>
<evidence type="ECO:0000256" key="2">
    <source>
        <dbReference type="ARBA" id="ARBA00004236"/>
    </source>
</evidence>
<organism evidence="12 13">
    <name type="scientific">Paenibacillus auburnensis</name>
    <dbReference type="NCBI Taxonomy" id="2905649"/>
    <lineage>
        <taxon>Bacteria</taxon>
        <taxon>Bacillati</taxon>
        <taxon>Bacillota</taxon>
        <taxon>Bacilli</taxon>
        <taxon>Bacillales</taxon>
        <taxon>Paenibacillaceae</taxon>
        <taxon>Paenibacillus</taxon>
    </lineage>
</organism>
<feature type="domain" description="Anti-sigma K factor RskA C-terminal" evidence="10">
    <location>
        <begin position="122"/>
        <end position="258"/>
    </location>
</feature>
<dbReference type="PANTHER" id="PTHR37461:SF1">
    <property type="entry name" value="ANTI-SIGMA-K FACTOR RSKA"/>
    <property type="match status" value="1"/>
</dbReference>
<reference evidence="12" key="1">
    <citation type="submission" date="2022-01" db="EMBL/GenBank/DDBJ databases">
        <authorList>
            <person name="Criscuolo A."/>
        </authorList>
    </citation>
    <scope>NUCLEOTIDE SEQUENCE</scope>
    <source>
        <strain evidence="12">CIP111892</strain>
    </source>
</reference>
<dbReference type="InterPro" id="IPR051474">
    <property type="entry name" value="Anti-sigma-K/W_factor"/>
</dbReference>
<keyword evidence="4 9" id="KW-0812">Transmembrane</keyword>
<accession>A0ABM9CRQ6</accession>
<evidence type="ECO:0000256" key="4">
    <source>
        <dbReference type="ARBA" id="ARBA00022692"/>
    </source>
</evidence>
<evidence type="ECO:0000256" key="5">
    <source>
        <dbReference type="ARBA" id="ARBA00022989"/>
    </source>
</evidence>
<keyword evidence="3" id="KW-1003">Cell membrane</keyword>
<sequence>MTEERNDLCEWAELYALGALQDDEMERFEVHLQECPECEKLVKEYRQVIGMLPLASEPVAPPLGMKKRIMSSVFQADAPVQVERKPVTEAPKAPVVEREITVEAAAPAARRLPVWRYLSTGLAAAVVVLLVYTGQLREDVGRLKQQVAVSTEPLQGLKVNEAVALSPAAADIAAKGLATIIADKSGTHLVVQAEQLPELKGTEVYQVWLIKGDVPQNAGTFVSQAGNGALYYTFEPQEYDTVAITLEPDGGGVTPRGQIVLAAPIKQG</sequence>
<dbReference type="Pfam" id="PF22618">
    <property type="entry name" value="RskA_N"/>
    <property type="match status" value="1"/>
</dbReference>
<dbReference type="Proteomes" id="UP000838324">
    <property type="component" value="Unassembled WGS sequence"/>
</dbReference>
<protein>
    <recommendedName>
        <fullName evidence="8">Regulator of SigK</fullName>
    </recommendedName>
    <alternativeName>
        <fullName evidence="7">Sigma-K anti-sigma factor RskA</fullName>
    </alternativeName>
</protein>
<dbReference type="RefSeq" id="WP_236336692.1">
    <property type="nucleotide sequence ID" value="NZ_CAKMMG010000010.1"/>
</dbReference>
<evidence type="ECO:0000313" key="12">
    <source>
        <dbReference type="EMBL" id="CAH1220373.1"/>
    </source>
</evidence>
<dbReference type="EMBL" id="CAKMMG010000010">
    <property type="protein sequence ID" value="CAH1220373.1"/>
    <property type="molecule type" value="Genomic_DNA"/>
</dbReference>
<evidence type="ECO:0000256" key="1">
    <source>
        <dbReference type="ARBA" id="ARBA00004167"/>
    </source>
</evidence>
<dbReference type="PANTHER" id="PTHR37461">
    <property type="entry name" value="ANTI-SIGMA-K FACTOR RSKA"/>
    <property type="match status" value="1"/>
</dbReference>
<keyword evidence="13" id="KW-1185">Reference proteome</keyword>
<comment type="subcellular location">
    <subcellularLocation>
        <location evidence="2">Cell membrane</location>
    </subcellularLocation>
    <subcellularLocation>
        <location evidence="1">Membrane</location>
        <topology evidence="1">Single-pass membrane protein</topology>
    </subcellularLocation>
</comment>
<dbReference type="Gene3D" id="1.10.10.1320">
    <property type="entry name" value="Anti-sigma factor, zinc-finger domain"/>
    <property type="match status" value="1"/>
</dbReference>
<evidence type="ECO:0000259" key="10">
    <source>
        <dbReference type="Pfam" id="PF10099"/>
    </source>
</evidence>
<keyword evidence="6 9" id="KW-0472">Membrane</keyword>
<feature type="transmembrane region" description="Helical" evidence="9">
    <location>
        <begin position="114"/>
        <end position="134"/>
    </location>
</feature>
<dbReference type="Pfam" id="PF10099">
    <property type="entry name" value="RskA_C"/>
    <property type="match status" value="1"/>
</dbReference>
<dbReference type="InterPro" id="IPR018764">
    <property type="entry name" value="RskA_C"/>
</dbReference>
<evidence type="ECO:0000259" key="11">
    <source>
        <dbReference type="Pfam" id="PF22618"/>
    </source>
</evidence>
<evidence type="ECO:0000256" key="6">
    <source>
        <dbReference type="ARBA" id="ARBA00023136"/>
    </source>
</evidence>
<evidence type="ECO:0000256" key="3">
    <source>
        <dbReference type="ARBA" id="ARBA00022475"/>
    </source>
</evidence>
<evidence type="ECO:0000256" key="8">
    <source>
        <dbReference type="ARBA" id="ARBA00030803"/>
    </source>
</evidence>
<comment type="caution">
    <text evidence="12">The sequence shown here is derived from an EMBL/GenBank/DDBJ whole genome shotgun (WGS) entry which is preliminary data.</text>
</comment>
<evidence type="ECO:0000256" key="9">
    <source>
        <dbReference type="SAM" id="Phobius"/>
    </source>
</evidence>
<evidence type="ECO:0000313" key="13">
    <source>
        <dbReference type="Proteomes" id="UP000838324"/>
    </source>
</evidence>
<gene>
    <name evidence="12" type="ORF">PAECIP111892_04821</name>
</gene>
<feature type="domain" description="Anti-sigma-K factor RskA N-terminal" evidence="11">
    <location>
        <begin position="8"/>
        <end position="39"/>
    </location>
</feature>
<name>A0ABM9CRQ6_9BACL</name>
<evidence type="ECO:0000256" key="7">
    <source>
        <dbReference type="ARBA" id="ARBA00029829"/>
    </source>
</evidence>
<proteinExistence type="predicted"/>
<dbReference type="InterPro" id="IPR041916">
    <property type="entry name" value="Anti_sigma_zinc_sf"/>
</dbReference>